<organism evidence="1 2">
    <name type="scientific">Streptomyces wuyuanensis</name>
    <dbReference type="NCBI Taxonomy" id="1196353"/>
    <lineage>
        <taxon>Bacteria</taxon>
        <taxon>Bacillati</taxon>
        <taxon>Actinomycetota</taxon>
        <taxon>Actinomycetes</taxon>
        <taxon>Kitasatosporales</taxon>
        <taxon>Streptomycetaceae</taxon>
        <taxon>Streptomyces</taxon>
    </lineage>
</organism>
<dbReference type="OrthoDB" id="292843at2"/>
<reference evidence="2" key="1">
    <citation type="submission" date="2016-10" db="EMBL/GenBank/DDBJ databases">
        <authorList>
            <person name="Varghese N."/>
            <person name="Submissions S."/>
        </authorList>
    </citation>
    <scope>NUCLEOTIDE SEQUENCE [LARGE SCALE GENOMIC DNA]</scope>
    <source>
        <strain evidence="2">CGMCC 4.7042</strain>
    </source>
</reference>
<proteinExistence type="predicted"/>
<dbReference type="AlphaFoldDB" id="A0A1H0DN42"/>
<sequence length="93" mass="10590">MLVGLADCRRVEAFDDRYYTAETLFRLVFPDDPVGPPQSFGDLSDVQRRVVRFVADQDEAGRPSGGMDAFRRWKVPTRHSDLRVYAEIVQAGQ</sequence>
<keyword evidence="2" id="KW-1185">Reference proteome</keyword>
<accession>A0A1H0DN42</accession>
<evidence type="ECO:0000313" key="2">
    <source>
        <dbReference type="Proteomes" id="UP000199063"/>
    </source>
</evidence>
<dbReference type="RefSeq" id="WP_093662198.1">
    <property type="nucleotide sequence ID" value="NZ_FNHI01000035.1"/>
</dbReference>
<name>A0A1H0DN42_9ACTN</name>
<dbReference type="GeneID" id="40834184"/>
<gene>
    <name evidence="1" type="ORF">SAMN05444921_13516</name>
</gene>
<dbReference type="Proteomes" id="UP000199063">
    <property type="component" value="Unassembled WGS sequence"/>
</dbReference>
<dbReference type="STRING" id="1196353.SAMN05444921_13516"/>
<evidence type="ECO:0000313" key="1">
    <source>
        <dbReference type="EMBL" id="SDN71657.1"/>
    </source>
</evidence>
<dbReference type="EMBL" id="FNHI01000035">
    <property type="protein sequence ID" value="SDN71657.1"/>
    <property type="molecule type" value="Genomic_DNA"/>
</dbReference>
<protein>
    <submittedName>
        <fullName evidence="1">Uncharacterized protein</fullName>
    </submittedName>
</protein>